<reference evidence="8 11" key="2">
    <citation type="submission" date="2021-06" db="EMBL/GenBank/DDBJ databases">
        <title>Microbial metabolic specificity influences pelagic lipid remineralization.</title>
        <authorList>
            <person name="Behrendt L."/>
            <person name="Hunter J.E."/>
            <person name="Alcolombri U."/>
            <person name="Smriga S."/>
            <person name="Mincer T."/>
            <person name="Lowenstein D.P."/>
            <person name="Peaudecerf F.J."/>
            <person name="Fernandez V.I."/>
            <person name="Fredricks H."/>
            <person name="Almblad H."/>
            <person name="Harrison J.J."/>
            <person name="Stocker R."/>
            <person name="Van Mooy B.A.S."/>
        </authorList>
    </citation>
    <scope>NUCLEOTIDE SEQUENCE [LARGE SCALE GENOMIC DNA]</scope>
    <source>
        <strain evidence="8 11">A252</strain>
    </source>
</reference>
<dbReference type="AlphaFoldDB" id="A0A365PSV7"/>
<accession>A0A365PSV7</accession>
<keyword evidence="2" id="KW-1003">Cell membrane</keyword>
<dbReference type="RefSeq" id="WP_128121120.1">
    <property type="nucleotide sequence ID" value="NZ_CP076683.1"/>
</dbReference>
<name>A0A365PSV7_9GAMM</name>
<sequence>MEAWSTLLALIVLVADIVAIVQIWRSRIEVGRKTIWSLVVVLLPVVGLIMWLVAAGHFAKVRL</sequence>
<evidence type="ECO:0000313" key="11">
    <source>
        <dbReference type="Proteomes" id="UP000683436"/>
    </source>
</evidence>
<evidence type="ECO:0000256" key="1">
    <source>
        <dbReference type="ARBA" id="ARBA00004651"/>
    </source>
</evidence>
<feature type="domain" description="Cardiolipin synthase N-terminal" evidence="7">
    <location>
        <begin position="14"/>
        <end position="54"/>
    </location>
</feature>
<dbReference type="InterPro" id="IPR027379">
    <property type="entry name" value="CLS_N"/>
</dbReference>
<evidence type="ECO:0000256" key="5">
    <source>
        <dbReference type="ARBA" id="ARBA00023136"/>
    </source>
</evidence>
<reference evidence="9 10" key="1">
    <citation type="submission" date="2018-06" db="EMBL/GenBank/DDBJ databases">
        <title>Whole genome sequencing of four bacterial strains from South Shetland trench revealing bio-synthetic gene clusters.</title>
        <authorList>
            <person name="Abdel-Mageed W.M."/>
            <person name="Lehri B."/>
            <person name="Jarmusch S.A."/>
            <person name="Miranda K."/>
            <person name="Goodfellow M."/>
            <person name="Jaspars M."/>
            <person name="Karlyshev A.V."/>
        </authorList>
    </citation>
    <scope>NUCLEOTIDE SEQUENCE [LARGE SCALE GENOMIC DNA]</scope>
    <source>
        <strain evidence="9 10">SST2</strain>
    </source>
</reference>
<dbReference type="EMBL" id="QNTV01000013">
    <property type="protein sequence ID" value="RBA55307.1"/>
    <property type="molecule type" value="Genomic_DNA"/>
</dbReference>
<keyword evidence="3 6" id="KW-0812">Transmembrane</keyword>
<organism evidence="9 10">
    <name type="scientific">Stutzerimonas zhaodongensis</name>
    <dbReference type="NCBI Taxonomy" id="1176257"/>
    <lineage>
        <taxon>Bacteria</taxon>
        <taxon>Pseudomonadati</taxon>
        <taxon>Pseudomonadota</taxon>
        <taxon>Gammaproteobacteria</taxon>
        <taxon>Pseudomonadales</taxon>
        <taxon>Pseudomonadaceae</taxon>
        <taxon>Stutzerimonas</taxon>
    </lineage>
</organism>
<keyword evidence="11" id="KW-1185">Reference proteome</keyword>
<gene>
    <name evidence="9" type="ORF">DQ403_16225</name>
    <name evidence="8" type="ORF">KQ248_16900</name>
</gene>
<evidence type="ECO:0000256" key="3">
    <source>
        <dbReference type="ARBA" id="ARBA00022692"/>
    </source>
</evidence>
<dbReference type="Proteomes" id="UP000252554">
    <property type="component" value="Unassembled WGS sequence"/>
</dbReference>
<protein>
    <submittedName>
        <fullName evidence="8">PLDc N-terminal domain-containing protein</fullName>
    </submittedName>
</protein>
<comment type="subcellular location">
    <subcellularLocation>
        <location evidence="1">Cell membrane</location>
        <topology evidence="1">Multi-pass membrane protein</topology>
    </subcellularLocation>
</comment>
<evidence type="ECO:0000256" key="2">
    <source>
        <dbReference type="ARBA" id="ARBA00022475"/>
    </source>
</evidence>
<dbReference type="Proteomes" id="UP000683436">
    <property type="component" value="Chromosome"/>
</dbReference>
<dbReference type="EMBL" id="CP076683">
    <property type="protein sequence ID" value="QWV16176.1"/>
    <property type="molecule type" value="Genomic_DNA"/>
</dbReference>
<evidence type="ECO:0000256" key="4">
    <source>
        <dbReference type="ARBA" id="ARBA00022989"/>
    </source>
</evidence>
<proteinExistence type="predicted"/>
<evidence type="ECO:0000259" key="7">
    <source>
        <dbReference type="Pfam" id="PF13396"/>
    </source>
</evidence>
<keyword evidence="5 6" id="KW-0472">Membrane</keyword>
<dbReference type="Pfam" id="PF13396">
    <property type="entry name" value="PLDc_N"/>
    <property type="match status" value="1"/>
</dbReference>
<evidence type="ECO:0000313" key="8">
    <source>
        <dbReference type="EMBL" id="QWV16176.1"/>
    </source>
</evidence>
<feature type="transmembrane region" description="Helical" evidence="6">
    <location>
        <begin position="35"/>
        <end position="59"/>
    </location>
</feature>
<evidence type="ECO:0000313" key="10">
    <source>
        <dbReference type="Proteomes" id="UP000252554"/>
    </source>
</evidence>
<dbReference type="GO" id="GO:0005886">
    <property type="term" value="C:plasma membrane"/>
    <property type="evidence" value="ECO:0007669"/>
    <property type="project" value="UniProtKB-SubCell"/>
</dbReference>
<evidence type="ECO:0000256" key="6">
    <source>
        <dbReference type="SAM" id="Phobius"/>
    </source>
</evidence>
<evidence type="ECO:0000313" key="9">
    <source>
        <dbReference type="EMBL" id="RBA55307.1"/>
    </source>
</evidence>
<keyword evidence="4 6" id="KW-1133">Transmembrane helix</keyword>